<dbReference type="GO" id="GO:0097367">
    <property type="term" value="F:carbohydrate derivative binding"/>
    <property type="evidence" value="ECO:0007669"/>
    <property type="project" value="InterPro"/>
</dbReference>
<keyword evidence="3" id="KW-0808">Transferase</keyword>
<dbReference type="InterPro" id="IPR035490">
    <property type="entry name" value="GlmS/FrlB_SIS"/>
</dbReference>
<dbReference type="STRING" id="592050.SAMN05421875_10487"/>
<evidence type="ECO:0000313" key="4">
    <source>
        <dbReference type="Proteomes" id="UP000199002"/>
    </source>
</evidence>
<dbReference type="InterPro" id="IPR035466">
    <property type="entry name" value="GlmS/AgaS_SIS"/>
</dbReference>
<dbReference type="PANTHER" id="PTHR10937">
    <property type="entry name" value="GLUCOSAMINE--FRUCTOSE-6-PHOSPHATE AMINOTRANSFERASE, ISOMERIZING"/>
    <property type="match status" value="1"/>
</dbReference>
<keyword evidence="3" id="KW-0032">Aminotransferase</keyword>
<keyword evidence="4" id="KW-1185">Reference proteome</keyword>
<evidence type="ECO:0000259" key="2">
    <source>
        <dbReference type="PROSITE" id="PS51464"/>
    </source>
</evidence>
<dbReference type="PANTHER" id="PTHR10937:SF8">
    <property type="entry name" value="AMINOTRANSFERASE-RELATED"/>
    <property type="match status" value="1"/>
</dbReference>
<evidence type="ECO:0000313" key="3">
    <source>
        <dbReference type="EMBL" id="SEA01721.1"/>
    </source>
</evidence>
<dbReference type="GO" id="GO:1901135">
    <property type="term" value="P:carbohydrate derivative metabolic process"/>
    <property type="evidence" value="ECO:0007669"/>
    <property type="project" value="InterPro"/>
</dbReference>
<dbReference type="EMBL" id="FNQJ01000004">
    <property type="protein sequence ID" value="SEA01721.1"/>
    <property type="molecule type" value="Genomic_DNA"/>
</dbReference>
<evidence type="ECO:0000256" key="1">
    <source>
        <dbReference type="ARBA" id="ARBA00022737"/>
    </source>
</evidence>
<dbReference type="CDD" id="cd05008">
    <property type="entry name" value="SIS_GlmS_GlmD_1"/>
    <property type="match status" value="1"/>
</dbReference>
<accession>A0A1H3XS40</accession>
<dbReference type="GO" id="GO:0008483">
    <property type="term" value="F:transaminase activity"/>
    <property type="evidence" value="ECO:0007669"/>
    <property type="project" value="UniProtKB-KW"/>
</dbReference>
<dbReference type="InterPro" id="IPR001347">
    <property type="entry name" value="SIS_dom"/>
</dbReference>
<dbReference type="AlphaFoldDB" id="A0A1H3XS40"/>
<dbReference type="PROSITE" id="PS51464">
    <property type="entry name" value="SIS"/>
    <property type="match status" value="2"/>
</dbReference>
<dbReference type="Proteomes" id="UP000199002">
    <property type="component" value="Unassembled WGS sequence"/>
</dbReference>
<dbReference type="InterPro" id="IPR046348">
    <property type="entry name" value="SIS_dom_sf"/>
</dbReference>
<organism evidence="3 4">
    <name type="scientific">Acidovorax soli</name>
    <dbReference type="NCBI Taxonomy" id="592050"/>
    <lineage>
        <taxon>Bacteria</taxon>
        <taxon>Pseudomonadati</taxon>
        <taxon>Pseudomonadota</taxon>
        <taxon>Betaproteobacteria</taxon>
        <taxon>Burkholderiales</taxon>
        <taxon>Comamonadaceae</taxon>
        <taxon>Acidovorax</taxon>
    </lineage>
</organism>
<dbReference type="Gene3D" id="3.40.50.10490">
    <property type="entry name" value="Glucose-6-phosphate isomerase like protein, domain 1"/>
    <property type="match status" value="2"/>
</dbReference>
<proteinExistence type="predicted"/>
<dbReference type="SUPFAM" id="SSF53697">
    <property type="entry name" value="SIS domain"/>
    <property type="match status" value="1"/>
</dbReference>
<feature type="domain" description="SIS" evidence="2">
    <location>
        <begin position="31"/>
        <end position="175"/>
    </location>
</feature>
<name>A0A1H3XS40_9BURK</name>
<feature type="domain" description="SIS" evidence="2">
    <location>
        <begin position="195"/>
        <end position="331"/>
    </location>
</feature>
<gene>
    <name evidence="3" type="ORF">SAMN05421875_10487</name>
</gene>
<keyword evidence="1" id="KW-0677">Repeat</keyword>
<dbReference type="CDD" id="cd05009">
    <property type="entry name" value="SIS_GlmS_GlmD_2"/>
    <property type="match status" value="1"/>
</dbReference>
<protein>
    <submittedName>
        <fullName evidence="3">Glucosamine--fructose-6-phosphate aminotransferase (Isomerizing)</fullName>
    </submittedName>
</protein>
<reference evidence="4" key="1">
    <citation type="submission" date="2016-10" db="EMBL/GenBank/DDBJ databases">
        <authorList>
            <person name="Varghese N."/>
            <person name="Submissions S."/>
        </authorList>
    </citation>
    <scope>NUCLEOTIDE SEQUENCE [LARGE SCALE GENOMIC DNA]</scope>
    <source>
        <strain evidence="4">DSM 25157</strain>
    </source>
</reference>
<sequence>MNSSNMRAEALQAPQVVARLLDQDREVYAALGADLRAHPPEGMLTVARGSSDHAAHFMAYLVMARLGRLVTSLPMSLVTLYQAQLHTRGLVSVAFSQSGQSPDLIAPTRFLRENGARTLAVVNDVESPLARAAHWVLPLHAGPETSVAATKSYIAQLVSGARLVASWQGDPALHAALEALPQVLQRAAQQDWQAAVPALLQADRLFVIGRGTGLAIAMEAALKFKETCALQAEAFSGAEVKHGPMALVEAGYPLLVFAPRGPAQAGLLALADEMRGRGGHVLLAAPEGTPGAQLPLVATGHEDLDAIAAIQSFYPMVEALARARGYNPDLPRHLSKVTLTQ</sequence>
<dbReference type="Pfam" id="PF01380">
    <property type="entry name" value="SIS"/>
    <property type="match status" value="2"/>
</dbReference>